<feature type="transmembrane region" description="Helical" evidence="2">
    <location>
        <begin position="142"/>
        <end position="159"/>
    </location>
</feature>
<evidence type="ECO:0000313" key="4">
    <source>
        <dbReference type="EMBL" id="MEE2058005.1"/>
    </source>
</evidence>
<dbReference type="InterPro" id="IPR000572">
    <property type="entry name" value="OxRdtase_Mopterin-bd_dom"/>
</dbReference>
<feature type="transmembrane region" description="Helical" evidence="2">
    <location>
        <begin position="114"/>
        <end position="130"/>
    </location>
</feature>
<keyword evidence="2" id="KW-0812">Transmembrane</keyword>
<feature type="transmembrane region" description="Helical" evidence="2">
    <location>
        <begin position="180"/>
        <end position="202"/>
    </location>
</feature>
<evidence type="ECO:0000256" key="2">
    <source>
        <dbReference type="SAM" id="Phobius"/>
    </source>
</evidence>
<dbReference type="EMBL" id="JAUTXY010000004">
    <property type="protein sequence ID" value="MEE2058005.1"/>
    <property type="molecule type" value="Genomic_DNA"/>
</dbReference>
<proteinExistence type="predicted"/>
<dbReference type="SUPFAM" id="SSF56524">
    <property type="entry name" value="Oxidoreductase molybdopterin-binding domain"/>
    <property type="match status" value="1"/>
</dbReference>
<feature type="transmembrane region" description="Helical" evidence="2">
    <location>
        <begin position="87"/>
        <end position="107"/>
    </location>
</feature>
<dbReference type="Gene3D" id="3.90.420.10">
    <property type="entry name" value="Oxidoreductase, molybdopterin-binding domain"/>
    <property type="match status" value="1"/>
</dbReference>
<evidence type="ECO:0000259" key="3">
    <source>
        <dbReference type="Pfam" id="PF00174"/>
    </source>
</evidence>
<protein>
    <submittedName>
        <fullName evidence="4">Molybdopterin-dependent oxidoreductase</fullName>
    </submittedName>
</protein>
<feature type="transmembrane region" description="Helical" evidence="2">
    <location>
        <begin position="28"/>
        <end position="49"/>
    </location>
</feature>
<comment type="caution">
    <text evidence="4">The sequence shown here is derived from an EMBL/GenBank/DDBJ whole genome shotgun (WGS) entry which is preliminary data.</text>
</comment>
<sequence>MTTNEERAHDGSGESGDRRPRVRPGLPVRVLSGVLAAAVTLGVGELAAVPFGSSASPFFAVGSTTVDRSPSWAREIAITAFGTNDKAALFIGMSILIAIFAVLAGVVERPRRPYGSLVLVALGIVGMYAATSRPGATVVDATPTLTGVAAGVLTLMLLTRRADEIDHAAHTGTEVPRRQFLVLAGAAATLAVAAGVAGRNLAGTLAGAISNRMAFVAPLVSARNRAPAVAPGTDIAIPGATPFVTGNNAFYRIDTALQVPMLTTDDWSLRIHGMVDREIRLSWSDLMARTPIERTITLTCVSNEIGGALAGTATWVGYPIKDLLDEVGISPDADMLLSTSADGFTVGTPIAVLRDGRDALLAVTMNGEPLPFEHGYPARQVVPGLYGFVSATKWVVDWEVTRFDRAQAYWTRRGWAEQAPIKTASRIDAPASFARVRAGEVLVAGTAWAQHRGIARVEVRVDDGPWNDATLSEEYSIDTWRQWYWSWQASPGTYTLQVRATDRDGEIQTEMRVEPIPDGASGWHTRSITVV</sequence>
<feature type="region of interest" description="Disordered" evidence="1">
    <location>
        <begin position="1"/>
        <end position="24"/>
    </location>
</feature>
<dbReference type="Pfam" id="PF00174">
    <property type="entry name" value="Oxidored_molyb"/>
    <property type="match status" value="1"/>
</dbReference>
<dbReference type="PANTHER" id="PTHR19372:SF7">
    <property type="entry name" value="SULFITE OXIDASE, MITOCHONDRIAL"/>
    <property type="match status" value="1"/>
</dbReference>
<keyword evidence="2" id="KW-0472">Membrane</keyword>
<name>A0ABU7L8Y8_9NOCA</name>
<gene>
    <name evidence="4" type="ORF">Q7514_10770</name>
</gene>
<dbReference type="PANTHER" id="PTHR19372">
    <property type="entry name" value="SULFITE REDUCTASE"/>
    <property type="match status" value="1"/>
</dbReference>
<dbReference type="Gene3D" id="2.60.40.650">
    <property type="match status" value="1"/>
</dbReference>
<feature type="compositionally biased region" description="Basic and acidic residues" evidence="1">
    <location>
        <begin position="1"/>
        <end position="19"/>
    </location>
</feature>
<dbReference type="SUPFAM" id="SSF81296">
    <property type="entry name" value="E set domains"/>
    <property type="match status" value="1"/>
</dbReference>
<keyword evidence="5" id="KW-1185">Reference proteome</keyword>
<dbReference type="RefSeq" id="WP_330133245.1">
    <property type="nucleotide sequence ID" value="NZ_JAUTXY010000004.1"/>
</dbReference>
<keyword evidence="2" id="KW-1133">Transmembrane helix</keyword>
<reference evidence="4 5" key="1">
    <citation type="submission" date="2023-07" db="EMBL/GenBank/DDBJ databases">
        <authorList>
            <person name="Girao M."/>
            <person name="Carvalho M.F."/>
        </authorList>
    </citation>
    <scope>NUCLEOTIDE SEQUENCE [LARGE SCALE GENOMIC DNA]</scope>
    <source>
        <strain evidence="4 5">YIM65754</strain>
    </source>
</reference>
<feature type="domain" description="Oxidoreductase molybdopterin-binding" evidence="3">
    <location>
        <begin position="257"/>
        <end position="410"/>
    </location>
</feature>
<accession>A0ABU7L8Y8</accession>
<dbReference type="Proteomes" id="UP001336020">
    <property type="component" value="Unassembled WGS sequence"/>
</dbReference>
<evidence type="ECO:0000256" key="1">
    <source>
        <dbReference type="SAM" id="MobiDB-lite"/>
    </source>
</evidence>
<evidence type="ECO:0000313" key="5">
    <source>
        <dbReference type="Proteomes" id="UP001336020"/>
    </source>
</evidence>
<dbReference type="Pfam" id="PF17957">
    <property type="entry name" value="Big_7"/>
    <property type="match status" value="1"/>
</dbReference>
<organism evidence="4 5">
    <name type="scientific">Rhodococcus artemisiae</name>
    <dbReference type="NCBI Taxonomy" id="714159"/>
    <lineage>
        <taxon>Bacteria</taxon>
        <taxon>Bacillati</taxon>
        <taxon>Actinomycetota</taxon>
        <taxon>Actinomycetes</taxon>
        <taxon>Mycobacteriales</taxon>
        <taxon>Nocardiaceae</taxon>
        <taxon>Rhodococcus</taxon>
    </lineage>
</organism>
<dbReference type="InterPro" id="IPR036374">
    <property type="entry name" value="OxRdtase_Mopterin-bd_sf"/>
</dbReference>
<dbReference type="InterPro" id="IPR014756">
    <property type="entry name" value="Ig_E-set"/>
</dbReference>